<accession>A0A1I0AJR7</accession>
<dbReference type="InterPro" id="IPR004995">
    <property type="entry name" value="Spore_Ger"/>
</dbReference>
<dbReference type="GO" id="GO:0016020">
    <property type="term" value="C:membrane"/>
    <property type="evidence" value="ECO:0007669"/>
    <property type="project" value="InterPro"/>
</dbReference>
<organism evidence="5 6">
    <name type="scientific">Natronincola peptidivorans</name>
    <dbReference type="NCBI Taxonomy" id="426128"/>
    <lineage>
        <taxon>Bacteria</taxon>
        <taxon>Bacillati</taxon>
        <taxon>Bacillota</taxon>
        <taxon>Clostridia</taxon>
        <taxon>Peptostreptococcales</taxon>
        <taxon>Natronincolaceae</taxon>
        <taxon>Natronincola</taxon>
    </lineage>
</organism>
<dbReference type="InterPro" id="IPR050768">
    <property type="entry name" value="UPF0353/GerABKA_families"/>
</dbReference>
<dbReference type="OrthoDB" id="9772630at2"/>
<evidence type="ECO:0000313" key="5">
    <source>
        <dbReference type="EMBL" id="SES94585.1"/>
    </source>
</evidence>
<dbReference type="AlphaFoldDB" id="A0A1I0AJR7"/>
<dbReference type="STRING" id="426128.SAMN05660297_00960"/>
<sequence length="529" mass="59266">MKFWKKLFGKKESKKEQQDTKPYKSLEKNLKLFKEELLKDCDDVVYREFTVGKNDAYKAAVVWIDGLVDKALINNFVMESMMIDARLVEPKPSALKDNLVDLLKNKTLAVSEIGEVDTIEDALVNVFSGETALLIDGYEKIIIVNSRGWESRGISEPETEAVIRGPRDGFTETMRFNTSLIRRRIRDHRLKVKNYRVGKRSQTDIAVMYMEDIANKKLLQELDIRLNNVDVDAILDSGQLEEFIEDKWLSLFPQIQNTERPDTAASAIFHGRVVLVVDNTPFSLIVPTTFNTLMQSAEDYYERWDIATAIRALRYFCILIALYAPALYVGITSFHPQMIPTDLALALAATRRSVPFPAIVEALIMEVTIEILREAGVRLPGAIGSTIGIVGGLVIGQAAVEAGIVGPLMVIVVAITAIASFAIPNYNLAISLRLIRFGLLFAAAAFGLYGIMLATLIILIHLCSLKSFGIPYLSPFIAFVQDASDLKDTMVRVPHIMMNKRDINAPKDEKGRLDDHQEESFDIEEGEED</sequence>
<keyword evidence="4" id="KW-1133">Transmembrane helix</keyword>
<keyword evidence="6" id="KW-1185">Reference proteome</keyword>
<evidence type="ECO:0000313" key="6">
    <source>
        <dbReference type="Proteomes" id="UP000199568"/>
    </source>
</evidence>
<proteinExistence type="inferred from homology"/>
<keyword evidence="4" id="KW-0812">Transmembrane</keyword>
<evidence type="ECO:0000256" key="4">
    <source>
        <dbReference type="SAM" id="Phobius"/>
    </source>
</evidence>
<gene>
    <name evidence="5" type="ORF">SAMN05660297_00960</name>
</gene>
<dbReference type="Proteomes" id="UP000199568">
    <property type="component" value="Unassembled WGS sequence"/>
</dbReference>
<dbReference type="EMBL" id="FOHU01000003">
    <property type="protein sequence ID" value="SES94585.1"/>
    <property type="molecule type" value="Genomic_DNA"/>
</dbReference>
<reference evidence="5 6" key="1">
    <citation type="submission" date="2016-10" db="EMBL/GenBank/DDBJ databases">
        <authorList>
            <person name="de Groot N.N."/>
        </authorList>
    </citation>
    <scope>NUCLEOTIDE SEQUENCE [LARGE SCALE GENOMIC DNA]</scope>
    <source>
        <strain evidence="5 6">DSM 18979</strain>
    </source>
</reference>
<feature type="compositionally biased region" description="Basic and acidic residues" evidence="3">
    <location>
        <begin position="505"/>
        <end position="519"/>
    </location>
</feature>
<dbReference type="RefSeq" id="WP_090440135.1">
    <property type="nucleotide sequence ID" value="NZ_FOHU01000003.1"/>
</dbReference>
<dbReference type="Pfam" id="PF03323">
    <property type="entry name" value="GerA"/>
    <property type="match status" value="1"/>
</dbReference>
<name>A0A1I0AJR7_9FIRM</name>
<dbReference type="PIRSF" id="PIRSF005690">
    <property type="entry name" value="GerBA"/>
    <property type="match status" value="1"/>
</dbReference>
<keyword evidence="2 4" id="KW-0472">Membrane</keyword>
<feature type="compositionally biased region" description="Acidic residues" evidence="3">
    <location>
        <begin position="520"/>
        <end position="529"/>
    </location>
</feature>
<evidence type="ECO:0000256" key="3">
    <source>
        <dbReference type="SAM" id="MobiDB-lite"/>
    </source>
</evidence>
<dbReference type="PANTHER" id="PTHR22550">
    <property type="entry name" value="SPORE GERMINATION PROTEIN"/>
    <property type="match status" value="1"/>
</dbReference>
<feature type="region of interest" description="Disordered" evidence="3">
    <location>
        <begin position="505"/>
        <end position="529"/>
    </location>
</feature>
<dbReference type="PANTHER" id="PTHR22550:SF5">
    <property type="entry name" value="LEUCINE ZIPPER PROTEIN 4"/>
    <property type="match status" value="1"/>
</dbReference>
<feature type="transmembrane region" description="Helical" evidence="4">
    <location>
        <begin position="312"/>
        <end position="334"/>
    </location>
</feature>
<feature type="transmembrane region" description="Helical" evidence="4">
    <location>
        <begin position="379"/>
        <end position="398"/>
    </location>
</feature>
<comment type="similarity">
    <text evidence="1">Belongs to the GerABKA family.</text>
</comment>
<evidence type="ECO:0000256" key="2">
    <source>
        <dbReference type="ARBA" id="ARBA00023136"/>
    </source>
</evidence>
<feature type="transmembrane region" description="Helical" evidence="4">
    <location>
        <begin position="404"/>
        <end position="426"/>
    </location>
</feature>
<dbReference type="GO" id="GO:0009847">
    <property type="term" value="P:spore germination"/>
    <property type="evidence" value="ECO:0007669"/>
    <property type="project" value="InterPro"/>
</dbReference>
<feature type="transmembrane region" description="Helical" evidence="4">
    <location>
        <begin position="438"/>
        <end position="462"/>
    </location>
</feature>
<evidence type="ECO:0000256" key="1">
    <source>
        <dbReference type="ARBA" id="ARBA00005278"/>
    </source>
</evidence>
<protein>
    <submittedName>
        <fullName evidence="5">Spore germination protein</fullName>
    </submittedName>
</protein>